<evidence type="ECO:0000259" key="5">
    <source>
        <dbReference type="PROSITE" id="PS50102"/>
    </source>
</evidence>
<dbReference type="SMART" id="SM00360">
    <property type="entry name" value="RRM"/>
    <property type="match status" value="2"/>
</dbReference>
<dbReference type="InterPro" id="IPR035979">
    <property type="entry name" value="RBD_domain_sf"/>
</dbReference>
<feature type="domain" description="RRM" evidence="5">
    <location>
        <begin position="219"/>
        <end position="297"/>
    </location>
</feature>
<proteinExistence type="predicted"/>
<dbReference type="GO" id="GO:0003729">
    <property type="term" value="F:mRNA binding"/>
    <property type="evidence" value="ECO:0007669"/>
    <property type="project" value="TreeGrafter"/>
</dbReference>
<dbReference type="InterPro" id="IPR000504">
    <property type="entry name" value="RRM_dom"/>
</dbReference>
<dbReference type="SUPFAM" id="SSF54928">
    <property type="entry name" value="RNA-binding domain, RBD"/>
    <property type="match status" value="2"/>
</dbReference>
<feature type="region of interest" description="Disordered" evidence="4">
    <location>
        <begin position="384"/>
        <end position="412"/>
    </location>
</feature>
<dbReference type="PROSITE" id="PS50102">
    <property type="entry name" value="RRM"/>
    <property type="match status" value="2"/>
</dbReference>
<comment type="caution">
    <text evidence="6">The sequence shown here is derived from an EMBL/GenBank/DDBJ whole genome shotgun (WGS) entry which is preliminary data.</text>
</comment>
<evidence type="ECO:0000256" key="3">
    <source>
        <dbReference type="PROSITE-ProRule" id="PRU00176"/>
    </source>
</evidence>
<dbReference type="Pfam" id="PF00076">
    <property type="entry name" value="RRM_1"/>
    <property type="match status" value="2"/>
</dbReference>
<dbReference type="AlphaFoldDB" id="A0AA35R1J4"/>
<gene>
    <name evidence="6" type="ORF">GBAR_LOCUS2746</name>
</gene>
<accession>A0AA35R1J4</accession>
<dbReference type="PANTHER" id="PTHR48032">
    <property type="entry name" value="RNA-BINDING PROTEIN MUSASHI HOMOLOG RBP6"/>
    <property type="match status" value="1"/>
</dbReference>
<evidence type="ECO:0000313" key="6">
    <source>
        <dbReference type="EMBL" id="CAI7999589.1"/>
    </source>
</evidence>
<dbReference type="PANTHER" id="PTHR48032:SF6">
    <property type="entry name" value="RNA-BINDING (RRM_RBD_RNP MOTIFS) FAMILY PROTEIN"/>
    <property type="match status" value="1"/>
</dbReference>
<dbReference type="GO" id="GO:0006417">
    <property type="term" value="P:regulation of translation"/>
    <property type="evidence" value="ECO:0007669"/>
    <property type="project" value="TreeGrafter"/>
</dbReference>
<feature type="domain" description="RRM" evidence="5">
    <location>
        <begin position="130"/>
        <end position="207"/>
    </location>
</feature>
<dbReference type="InterPro" id="IPR012677">
    <property type="entry name" value="Nucleotide-bd_a/b_plait_sf"/>
</dbReference>
<evidence type="ECO:0000256" key="2">
    <source>
        <dbReference type="ARBA" id="ARBA00022884"/>
    </source>
</evidence>
<dbReference type="Proteomes" id="UP001174909">
    <property type="component" value="Unassembled WGS sequence"/>
</dbReference>
<feature type="region of interest" description="Disordered" evidence="4">
    <location>
        <begin position="1"/>
        <end position="36"/>
    </location>
</feature>
<keyword evidence="2 3" id="KW-0694">RNA-binding</keyword>
<evidence type="ECO:0000256" key="1">
    <source>
        <dbReference type="ARBA" id="ARBA00022737"/>
    </source>
</evidence>
<protein>
    <submittedName>
        <fullName evidence="6">RNA-binding protein Musashi homolog Rbp6</fullName>
    </submittedName>
</protein>
<evidence type="ECO:0000313" key="7">
    <source>
        <dbReference type="Proteomes" id="UP001174909"/>
    </source>
</evidence>
<organism evidence="6 7">
    <name type="scientific">Geodia barretti</name>
    <name type="common">Barrett's horny sponge</name>
    <dbReference type="NCBI Taxonomy" id="519541"/>
    <lineage>
        <taxon>Eukaryota</taxon>
        <taxon>Metazoa</taxon>
        <taxon>Porifera</taxon>
        <taxon>Demospongiae</taxon>
        <taxon>Heteroscleromorpha</taxon>
        <taxon>Tetractinellida</taxon>
        <taxon>Astrophorina</taxon>
        <taxon>Geodiidae</taxon>
        <taxon>Geodia</taxon>
    </lineage>
</organism>
<dbReference type="EMBL" id="CASHTH010000379">
    <property type="protein sequence ID" value="CAI7999589.1"/>
    <property type="molecule type" value="Genomic_DNA"/>
</dbReference>
<sequence>MSEAEAQGIQQAEGIGYSEGEQVADQQDTPQDGLVPKEEYMEMGSVEQTATGIEESAGDPGIMQGVFCDPNNSAGPEVQEDASQGMGGVAPACEEGQEAVPGGGVYQGTEATAQTDVEKTPEETAYEEECKLFVGGLSWETDEKTLEEYFEAYGPVKSVMLKEDRDTGKSRGFAFIIFKEKESVEKVLEGGKHTLDNRDIDVKKAIPHAQHQAMKNRTKKIFVGGVPTDMEQITIESYFKEYGEIVEVAIVTDKSADKRRRGFVFVTYTTEEAVDRVTQVQFHSIGETKVEVKRATPREQFPGGGGGGGGGWRGGRGRGGMGGGFQRGGGGGGGGGYGRAGWVPYGYHGHQQEQYYDGSWDGGYDGYGAGGGYGGYGGYGPPQGGGRGGYSRYGPVKNYNQHGGASYHPYSR</sequence>
<keyword evidence="7" id="KW-1185">Reference proteome</keyword>
<dbReference type="Gene3D" id="3.30.70.330">
    <property type="match status" value="2"/>
</dbReference>
<feature type="compositionally biased region" description="Gly residues" evidence="4">
    <location>
        <begin position="302"/>
        <end position="333"/>
    </location>
</feature>
<keyword evidence="1" id="KW-0677">Repeat</keyword>
<feature type="region of interest" description="Disordered" evidence="4">
    <location>
        <begin position="297"/>
        <end position="333"/>
    </location>
</feature>
<reference evidence="6" key="1">
    <citation type="submission" date="2023-03" db="EMBL/GenBank/DDBJ databases">
        <authorList>
            <person name="Steffen K."/>
            <person name="Cardenas P."/>
        </authorList>
    </citation>
    <scope>NUCLEOTIDE SEQUENCE</scope>
</reference>
<evidence type="ECO:0000256" key="4">
    <source>
        <dbReference type="SAM" id="MobiDB-lite"/>
    </source>
</evidence>
<name>A0AA35R1J4_GEOBA</name>